<dbReference type="GO" id="GO:0015891">
    <property type="term" value="P:siderophore transport"/>
    <property type="evidence" value="ECO:0007669"/>
    <property type="project" value="InterPro"/>
</dbReference>
<evidence type="ECO:0000256" key="1">
    <source>
        <dbReference type="ARBA" id="ARBA00004383"/>
    </source>
</evidence>
<dbReference type="Gene3D" id="3.30.1150.10">
    <property type="match status" value="1"/>
</dbReference>
<evidence type="ECO:0000256" key="2">
    <source>
        <dbReference type="ARBA" id="ARBA00006555"/>
    </source>
</evidence>
<evidence type="ECO:0000256" key="11">
    <source>
        <dbReference type="SAM" id="Phobius"/>
    </source>
</evidence>
<feature type="region of interest" description="Disordered" evidence="10">
    <location>
        <begin position="100"/>
        <end position="122"/>
    </location>
</feature>
<evidence type="ECO:0000256" key="10">
    <source>
        <dbReference type="SAM" id="MobiDB-lite"/>
    </source>
</evidence>
<accession>A0A8J7RM09</accession>
<evidence type="ECO:0000313" key="13">
    <source>
        <dbReference type="EMBL" id="MBP3193365.1"/>
    </source>
</evidence>
<sequence>MSALERKKPRVDLRRSYIINMQVGLILTLIVFIVMFKANLDFRSDLSFTEEEQEIIEMEEIIQTEQETTPPPPPRPPSPEPVPDDEIMEDQYFDLDTEMDLDAPMDMPPPPPPDDDEEDEEPEVFQVVEDMPEPAGGMQAIYDALQYPDAARRAGIEGRVVIQFIVDEEGRVTDPQVVRGIGGGADEAAIEAIQAVEWTPGRQRGRPVRVQFQLPVMFRLQN</sequence>
<dbReference type="GO" id="GO:0031992">
    <property type="term" value="F:energy transducer activity"/>
    <property type="evidence" value="ECO:0007669"/>
    <property type="project" value="InterPro"/>
</dbReference>
<keyword evidence="5" id="KW-0997">Cell inner membrane</keyword>
<evidence type="ECO:0000256" key="6">
    <source>
        <dbReference type="ARBA" id="ARBA00022692"/>
    </source>
</evidence>
<evidence type="ECO:0000256" key="4">
    <source>
        <dbReference type="ARBA" id="ARBA00022475"/>
    </source>
</evidence>
<comment type="similarity">
    <text evidence="2">Belongs to the TonB family.</text>
</comment>
<dbReference type="EMBL" id="JAFIDN010000010">
    <property type="protein sequence ID" value="MBP3193365.1"/>
    <property type="molecule type" value="Genomic_DNA"/>
</dbReference>
<evidence type="ECO:0000256" key="9">
    <source>
        <dbReference type="ARBA" id="ARBA00023136"/>
    </source>
</evidence>
<comment type="caution">
    <text evidence="13">The sequence shown here is derived from an EMBL/GenBank/DDBJ whole genome shotgun (WGS) entry which is preliminary data.</text>
</comment>
<dbReference type="Pfam" id="PF03544">
    <property type="entry name" value="TonB_C"/>
    <property type="match status" value="1"/>
</dbReference>
<keyword evidence="9 11" id="KW-0472">Membrane</keyword>
<dbReference type="RefSeq" id="WP_210512823.1">
    <property type="nucleotide sequence ID" value="NZ_JAFIDN010000010.1"/>
</dbReference>
<proteinExistence type="inferred from homology"/>
<dbReference type="GO" id="GO:0055085">
    <property type="term" value="P:transmembrane transport"/>
    <property type="evidence" value="ECO:0007669"/>
    <property type="project" value="InterPro"/>
</dbReference>
<evidence type="ECO:0000256" key="8">
    <source>
        <dbReference type="ARBA" id="ARBA00022989"/>
    </source>
</evidence>
<feature type="compositionally biased region" description="Acidic residues" evidence="10">
    <location>
        <begin position="113"/>
        <end position="122"/>
    </location>
</feature>
<evidence type="ECO:0000256" key="7">
    <source>
        <dbReference type="ARBA" id="ARBA00022927"/>
    </source>
</evidence>
<dbReference type="InterPro" id="IPR037682">
    <property type="entry name" value="TonB_C"/>
</dbReference>
<dbReference type="AlphaFoldDB" id="A0A8J7RM09"/>
<dbReference type="PRINTS" id="PR01374">
    <property type="entry name" value="TONBPROTEIN"/>
</dbReference>
<dbReference type="GO" id="GO:0098797">
    <property type="term" value="C:plasma membrane protein complex"/>
    <property type="evidence" value="ECO:0007669"/>
    <property type="project" value="TreeGrafter"/>
</dbReference>
<dbReference type="PANTHER" id="PTHR33446:SF2">
    <property type="entry name" value="PROTEIN TONB"/>
    <property type="match status" value="1"/>
</dbReference>
<keyword evidence="6 11" id="KW-0812">Transmembrane</keyword>
<keyword evidence="3" id="KW-0813">Transport</keyword>
<evidence type="ECO:0000259" key="12">
    <source>
        <dbReference type="PROSITE" id="PS52015"/>
    </source>
</evidence>
<dbReference type="GO" id="GO:0030288">
    <property type="term" value="C:outer membrane-bounded periplasmic space"/>
    <property type="evidence" value="ECO:0007669"/>
    <property type="project" value="InterPro"/>
</dbReference>
<evidence type="ECO:0000256" key="5">
    <source>
        <dbReference type="ARBA" id="ARBA00022519"/>
    </source>
</evidence>
<protein>
    <submittedName>
        <fullName evidence="13">Energy transducer TonB</fullName>
    </submittedName>
</protein>
<keyword evidence="7" id="KW-0653">Protein transport</keyword>
<feature type="transmembrane region" description="Helical" evidence="11">
    <location>
        <begin position="16"/>
        <end position="36"/>
    </location>
</feature>
<evidence type="ECO:0000313" key="14">
    <source>
        <dbReference type="Proteomes" id="UP000673975"/>
    </source>
</evidence>
<keyword evidence="14" id="KW-1185">Reference proteome</keyword>
<keyword evidence="4" id="KW-1003">Cell membrane</keyword>
<dbReference type="GO" id="GO:0015031">
    <property type="term" value="P:protein transport"/>
    <property type="evidence" value="ECO:0007669"/>
    <property type="project" value="UniProtKB-KW"/>
</dbReference>
<dbReference type="Proteomes" id="UP000673975">
    <property type="component" value="Unassembled WGS sequence"/>
</dbReference>
<dbReference type="InterPro" id="IPR003538">
    <property type="entry name" value="TonB"/>
</dbReference>
<dbReference type="NCBIfam" id="TIGR01352">
    <property type="entry name" value="tonB_Cterm"/>
    <property type="match status" value="1"/>
</dbReference>
<dbReference type="SUPFAM" id="SSF74653">
    <property type="entry name" value="TolA/TonB C-terminal domain"/>
    <property type="match status" value="1"/>
</dbReference>
<feature type="compositionally biased region" description="Pro residues" evidence="10">
    <location>
        <begin position="69"/>
        <end position="81"/>
    </location>
</feature>
<gene>
    <name evidence="13" type="ORF">NATSA_11865</name>
</gene>
<dbReference type="InterPro" id="IPR051045">
    <property type="entry name" value="TonB-dependent_transducer"/>
</dbReference>
<evidence type="ECO:0000256" key="3">
    <source>
        <dbReference type="ARBA" id="ARBA00022448"/>
    </source>
</evidence>
<keyword evidence="8 11" id="KW-1133">Transmembrane helix</keyword>
<reference evidence="13" key="1">
    <citation type="submission" date="2021-02" db="EMBL/GenBank/DDBJ databases">
        <title>Natronogracilivirga saccharolytica gen. nov. sp. nov. a new anaerobic, haloalkiliphilic carbohydrate-fermenting bacterium from soda lake and proposing of Cyclonatronumiaceae fam. nov. in the phylum Balneolaeota.</title>
        <authorList>
            <person name="Zhilina T.N."/>
            <person name="Sorokin D.Y."/>
            <person name="Zavarzina D.G."/>
            <person name="Toshchakov S.V."/>
            <person name="Kublanov I.V."/>
        </authorList>
    </citation>
    <scope>NUCLEOTIDE SEQUENCE</scope>
    <source>
        <strain evidence="13">Z-1702</strain>
    </source>
</reference>
<feature type="domain" description="TonB C-terminal" evidence="12">
    <location>
        <begin position="132"/>
        <end position="222"/>
    </location>
</feature>
<comment type="subcellular location">
    <subcellularLocation>
        <location evidence="1">Cell inner membrane</location>
        <topology evidence="1">Single-pass membrane protein</topology>
        <orientation evidence="1">Periplasmic side</orientation>
    </subcellularLocation>
</comment>
<organism evidence="13 14">
    <name type="scientific">Natronogracilivirga saccharolytica</name>
    <dbReference type="NCBI Taxonomy" id="2812953"/>
    <lineage>
        <taxon>Bacteria</taxon>
        <taxon>Pseudomonadati</taxon>
        <taxon>Balneolota</taxon>
        <taxon>Balneolia</taxon>
        <taxon>Balneolales</taxon>
        <taxon>Cyclonatronaceae</taxon>
        <taxon>Natronogracilivirga</taxon>
    </lineage>
</organism>
<name>A0A8J7RM09_9BACT</name>
<feature type="region of interest" description="Disordered" evidence="10">
    <location>
        <begin position="64"/>
        <end position="86"/>
    </location>
</feature>
<dbReference type="PANTHER" id="PTHR33446">
    <property type="entry name" value="PROTEIN TONB-RELATED"/>
    <property type="match status" value="1"/>
</dbReference>
<dbReference type="PROSITE" id="PS52015">
    <property type="entry name" value="TONB_CTD"/>
    <property type="match status" value="1"/>
</dbReference>
<dbReference type="InterPro" id="IPR006260">
    <property type="entry name" value="TonB/TolA_C"/>
</dbReference>